<feature type="compositionally biased region" description="Basic and acidic residues" evidence="1">
    <location>
        <begin position="607"/>
        <end position="617"/>
    </location>
</feature>
<organism evidence="2 3">
    <name type="scientific">Aspergillus arachidicola</name>
    <dbReference type="NCBI Taxonomy" id="656916"/>
    <lineage>
        <taxon>Eukaryota</taxon>
        <taxon>Fungi</taxon>
        <taxon>Dikarya</taxon>
        <taxon>Ascomycota</taxon>
        <taxon>Pezizomycotina</taxon>
        <taxon>Eurotiomycetes</taxon>
        <taxon>Eurotiomycetidae</taxon>
        <taxon>Eurotiales</taxon>
        <taxon>Aspergillaceae</taxon>
        <taxon>Aspergillus</taxon>
        <taxon>Aspergillus subgen. Circumdati</taxon>
    </lineage>
</organism>
<gene>
    <name evidence="2" type="ORF">AARAC_000873</name>
</gene>
<name>A0A2G7G5S2_9EURO</name>
<evidence type="ECO:0000256" key="1">
    <source>
        <dbReference type="SAM" id="MobiDB-lite"/>
    </source>
</evidence>
<keyword evidence="3" id="KW-1185">Reference proteome</keyword>
<dbReference type="AlphaFoldDB" id="A0A2G7G5S2"/>
<reference evidence="2 3" key="1">
    <citation type="submission" date="2017-05" db="EMBL/GenBank/DDBJ databases">
        <title>Genome sequence for an aflatoxigenic pathogen of Argentinian peanut, Aspergillus arachidicola.</title>
        <authorList>
            <person name="Moore G."/>
            <person name="Beltz S.B."/>
            <person name="Mack B.M."/>
        </authorList>
    </citation>
    <scope>NUCLEOTIDE SEQUENCE [LARGE SCALE GENOMIC DNA]</scope>
    <source>
        <strain evidence="2 3">CBS 117610</strain>
    </source>
</reference>
<evidence type="ECO:0000313" key="2">
    <source>
        <dbReference type="EMBL" id="PIG87945.1"/>
    </source>
</evidence>
<proteinExistence type="predicted"/>
<feature type="compositionally biased region" description="Basic residues" evidence="1">
    <location>
        <begin position="593"/>
        <end position="604"/>
    </location>
</feature>
<feature type="compositionally biased region" description="Basic and acidic residues" evidence="1">
    <location>
        <begin position="1"/>
        <end position="10"/>
    </location>
</feature>
<accession>A0A2G7G5S2</accession>
<evidence type="ECO:0000313" key="3">
    <source>
        <dbReference type="Proteomes" id="UP000231358"/>
    </source>
</evidence>
<feature type="region of interest" description="Disordered" evidence="1">
    <location>
        <begin position="580"/>
        <end position="617"/>
    </location>
</feature>
<feature type="compositionally biased region" description="Low complexity" evidence="1">
    <location>
        <begin position="365"/>
        <end position="376"/>
    </location>
</feature>
<feature type="region of interest" description="Disordered" evidence="1">
    <location>
        <begin position="1"/>
        <end position="41"/>
    </location>
</feature>
<dbReference type="Proteomes" id="UP000231358">
    <property type="component" value="Unassembled WGS sequence"/>
</dbReference>
<protein>
    <submittedName>
        <fullName evidence="2">Uncharacterized protein</fullName>
    </submittedName>
</protein>
<feature type="region of interest" description="Disordered" evidence="1">
    <location>
        <begin position="342"/>
        <end position="434"/>
    </location>
</feature>
<comment type="caution">
    <text evidence="2">The sequence shown here is derived from an EMBL/GenBank/DDBJ whole genome shotgun (WGS) entry which is preliminary data.</text>
</comment>
<sequence>MKTQDRDNPDPPRNLYLTSPTARLRREHEDDDMTASHTDQDDWSLENLPDILYILKPEHGKSRQVVRITAQKVFGKHINAFSVLPDQISSKVEGWRLEAWMRLDRRITGQDIIDRAFREKFHVACWGAQKTINNISRLAMAIGIDPASNSTRGLTPGLIDPSKGEAGGRIPLPPRAAYDDISDPVSHPNHSDSDIFERTRLIKQSSHPGQTPAVILDESHQSHKTKSAEILYQLHWDTKHLRKKSTPNSDRFSITNSRLRRQSFHDAASMGYNATHKTISIQPSLSDFNSYPTTLRELAAHRGPPARAFPIEADDTERTMTLDEYLHRIYLKNEEDNMSQPISKMIDPEEDPELSQQSNASVYPESSMSAESSESAKVNAKKGRGKKDKGEPLPSPAKQRDSTNGDIGKPVPRQDSPQAIDPRNFTTSRPDQDHWSWADLPDILYQFEPADKKDRKSDSPRMSYPIHGQYLRDLPILPDNIASTVEEFRVEAWMRLDRRIRLRDITDRMHPLFRIQDNALQQRSVRFRQQFSLIAWDSGNKRSQQLKKDILRKMQEIGLPPALNTTRGITPGLIDPVLGEDGGRIPLPNQYNKGKRVARGRKPSKTPLKEEAATENPHHEYTVQVEQPTGLPIPIKKSASVGKVNTSKKPVPQGPALVVASPAESVSIDFTVDDLTVESVAELFNYVPSYVPFDESNDSLEGPLPVITGLIPDSELPETVSMVDIDLTVSIRDSIPRHNTEKALKPIAAGKIQRRRPSPLKLTRGGFCGNACHLGKCATPVYTNLTLVSGPAGAGVFHEGLLPPSQGLYPDVLTPYSASDLPFGVRHRVFDNLLEQFLSGDRYLFDIPAMAPEDMEMIDIGDINDIIIDDYDDYFQK</sequence>
<dbReference type="EMBL" id="NEXV01000122">
    <property type="protein sequence ID" value="PIG87945.1"/>
    <property type="molecule type" value="Genomic_DNA"/>
</dbReference>